<evidence type="ECO:0000256" key="1">
    <source>
        <dbReference type="SAM" id="Coils"/>
    </source>
</evidence>
<protein>
    <submittedName>
        <fullName evidence="2">Uncharacterized protein</fullName>
    </submittedName>
</protein>
<evidence type="ECO:0000313" key="3">
    <source>
        <dbReference type="Proteomes" id="UP000663881"/>
    </source>
</evidence>
<dbReference type="PANTHER" id="PTHR28624">
    <property type="entry name" value="COILED-COIL DOMAIN-CONTAINING PROTEIN 51"/>
    <property type="match status" value="1"/>
</dbReference>
<comment type="caution">
    <text evidence="2">The sequence shown here is derived from an EMBL/GenBank/DDBJ whole genome shotgun (WGS) entry which is preliminary data.</text>
</comment>
<feature type="non-terminal residue" evidence="2">
    <location>
        <position position="1"/>
    </location>
</feature>
<accession>A0A820K1V8</accession>
<dbReference type="EMBL" id="CAJOAY010020051">
    <property type="protein sequence ID" value="CAF4335754.1"/>
    <property type="molecule type" value="Genomic_DNA"/>
</dbReference>
<dbReference type="Proteomes" id="UP000663881">
    <property type="component" value="Unassembled WGS sequence"/>
</dbReference>
<evidence type="ECO:0000313" key="2">
    <source>
        <dbReference type="EMBL" id="CAF4335754.1"/>
    </source>
</evidence>
<dbReference type="AlphaFoldDB" id="A0A820K1V8"/>
<feature type="coiled-coil region" evidence="1">
    <location>
        <begin position="56"/>
        <end position="83"/>
    </location>
</feature>
<organism evidence="2 3">
    <name type="scientific">Adineta steineri</name>
    <dbReference type="NCBI Taxonomy" id="433720"/>
    <lineage>
        <taxon>Eukaryota</taxon>
        <taxon>Metazoa</taxon>
        <taxon>Spiralia</taxon>
        <taxon>Gnathifera</taxon>
        <taxon>Rotifera</taxon>
        <taxon>Eurotatoria</taxon>
        <taxon>Bdelloidea</taxon>
        <taxon>Adinetida</taxon>
        <taxon>Adinetidae</taxon>
        <taxon>Adineta</taxon>
    </lineage>
</organism>
<sequence length="116" mass="14029">MLTRLPIRRFSINNKKSRLYRWLDIYEDFVGLKEVKQAQSAVNDAERSFIETQTERRSYSNELIKLQNDLARIRNDMDKLSRSDDAYFELFKSEHDLVKKEKLTQLELKKQDEIER</sequence>
<reference evidence="2" key="1">
    <citation type="submission" date="2021-02" db="EMBL/GenBank/DDBJ databases">
        <authorList>
            <person name="Nowell W R."/>
        </authorList>
    </citation>
    <scope>NUCLEOTIDE SEQUENCE</scope>
</reference>
<name>A0A820K1V8_9BILA</name>
<gene>
    <name evidence="2" type="ORF">OKA104_LOCUS48011</name>
</gene>
<keyword evidence="1" id="KW-0175">Coiled coil</keyword>
<proteinExistence type="predicted"/>
<dbReference type="PANTHER" id="PTHR28624:SF1">
    <property type="entry name" value="MITOCHONDRIAL POTASSIUM CHANNEL"/>
    <property type="match status" value="1"/>
</dbReference>
<dbReference type="InterPro" id="IPR037660">
    <property type="entry name" value="CCDC51"/>
</dbReference>